<protein>
    <recommendedName>
        <fullName evidence="6">3-hydroxyisobutyrate dehydrogenase</fullName>
        <shortName evidence="6">HIBADH</shortName>
        <ecNumber evidence="6">1.1.1.31</ecNumber>
    </recommendedName>
</protein>
<dbReference type="AlphaFoldDB" id="A0A1S1X5N8"/>
<evidence type="ECO:0000259" key="8">
    <source>
        <dbReference type="Pfam" id="PF14833"/>
    </source>
</evidence>
<dbReference type="PANTHER" id="PTHR22981">
    <property type="entry name" value="3-HYDROXYISOBUTYRATE DEHYDROGENASE-RELATED"/>
    <property type="match status" value="1"/>
</dbReference>
<sequence>MENIAFIGLGNMGGPMAVNLLKKGFPVSVFDLSAEAMAKAAAAGSRAANSAADAASGASVVISMLPAGKHVAALYLGEDGLFAKLAKGTLVIDCSTIDAGTARRVAETAAAQGLAMLDAPVSGGTAGAAAGTLTFIVGGAVEALARARPLLEAMGKNIFHAGGAGSGQTAKICNNMLLGILMAGTAEALSLGVKNGLDPKVLSDIISKSSGRNWATELYNPWPGVMENAPASRNYAGGFMSELMLKDLGLAEETAMQSHAANPLGALARNLYEEHVQQGNGKLDFSSILKHFHALD</sequence>
<dbReference type="SUPFAM" id="SSF51735">
    <property type="entry name" value="NAD(P)-binding Rossmann-fold domains"/>
    <property type="match status" value="1"/>
</dbReference>
<dbReference type="GO" id="GO:0051287">
    <property type="term" value="F:NAD binding"/>
    <property type="evidence" value="ECO:0007669"/>
    <property type="project" value="InterPro"/>
</dbReference>
<dbReference type="InterPro" id="IPR011548">
    <property type="entry name" value="HIBADH"/>
</dbReference>
<gene>
    <name evidence="9" type="ORF">BI347_15635</name>
</gene>
<evidence type="ECO:0000313" key="10">
    <source>
        <dbReference type="Proteomes" id="UP000180088"/>
    </source>
</evidence>
<dbReference type="InterPro" id="IPR008927">
    <property type="entry name" value="6-PGluconate_DH-like_C_sf"/>
</dbReference>
<keyword evidence="2 6" id="KW-0101">Branched-chain amino acid catabolism</keyword>
<evidence type="ECO:0000256" key="6">
    <source>
        <dbReference type="RuleBase" id="RU910714"/>
    </source>
</evidence>
<organism evidence="9 10">
    <name type="scientific">Chromobacterium sphagni</name>
    <dbReference type="NCBI Taxonomy" id="1903179"/>
    <lineage>
        <taxon>Bacteria</taxon>
        <taxon>Pseudomonadati</taxon>
        <taxon>Pseudomonadota</taxon>
        <taxon>Betaproteobacteria</taxon>
        <taxon>Neisseriales</taxon>
        <taxon>Chromobacteriaceae</taxon>
        <taxon>Chromobacterium</taxon>
    </lineage>
</organism>
<evidence type="ECO:0000256" key="3">
    <source>
        <dbReference type="ARBA" id="ARBA00023002"/>
    </source>
</evidence>
<evidence type="ECO:0000256" key="1">
    <source>
        <dbReference type="ARBA" id="ARBA00009080"/>
    </source>
</evidence>
<evidence type="ECO:0000256" key="5">
    <source>
        <dbReference type="PIRSR" id="PIRSR000103-1"/>
    </source>
</evidence>
<dbReference type="Pfam" id="PF14833">
    <property type="entry name" value="NAD_binding_11"/>
    <property type="match status" value="1"/>
</dbReference>
<comment type="pathway">
    <text evidence="6">Amino-acid degradation; L-valine degradation.</text>
</comment>
<dbReference type="UniPathway" id="UPA00362"/>
<comment type="catalytic activity">
    <reaction evidence="6">
        <text>3-hydroxy-2-methylpropanoate + NAD(+) = 2-methyl-3-oxopropanoate + NADH + H(+)</text>
        <dbReference type="Rhea" id="RHEA:17681"/>
        <dbReference type="ChEBI" id="CHEBI:11805"/>
        <dbReference type="ChEBI" id="CHEBI:15378"/>
        <dbReference type="ChEBI" id="CHEBI:57540"/>
        <dbReference type="ChEBI" id="CHEBI:57700"/>
        <dbReference type="ChEBI" id="CHEBI:57945"/>
        <dbReference type="EC" id="1.1.1.31"/>
    </reaction>
</comment>
<dbReference type="InterPro" id="IPR029154">
    <property type="entry name" value="HIBADH-like_NADP-bd"/>
</dbReference>
<dbReference type="GO" id="GO:0008442">
    <property type="term" value="F:3-hydroxyisobutyrate dehydrogenase activity"/>
    <property type="evidence" value="ECO:0007669"/>
    <property type="project" value="UniProtKB-EC"/>
</dbReference>
<dbReference type="Gene3D" id="3.40.50.720">
    <property type="entry name" value="NAD(P)-binding Rossmann-like Domain"/>
    <property type="match status" value="1"/>
</dbReference>
<dbReference type="InterPro" id="IPR002204">
    <property type="entry name" value="3-OH-isobutyrate_DH-rel_CS"/>
</dbReference>
<dbReference type="InterPro" id="IPR015815">
    <property type="entry name" value="HIBADH-related"/>
</dbReference>
<dbReference type="InterPro" id="IPR013328">
    <property type="entry name" value="6PGD_dom2"/>
</dbReference>
<keyword evidence="4 6" id="KW-0520">NAD</keyword>
<dbReference type="EC" id="1.1.1.31" evidence="6"/>
<evidence type="ECO:0000256" key="2">
    <source>
        <dbReference type="ARBA" id="ARBA00022456"/>
    </source>
</evidence>
<dbReference type="SUPFAM" id="SSF48179">
    <property type="entry name" value="6-phosphogluconate dehydrogenase C-terminal domain-like"/>
    <property type="match status" value="1"/>
</dbReference>
<reference evidence="9 10" key="1">
    <citation type="submission" date="2016-09" db="EMBL/GenBank/DDBJ databases">
        <title>Chromobacterium muskegensis sp. nov., an insecticidal bacterium isolated from Sphagnum bogs.</title>
        <authorList>
            <person name="Sparks M.E."/>
            <person name="Blackburn M.B."/>
            <person name="Gundersen-Rindal D.E."/>
            <person name="Mitchell A."/>
            <person name="Farrar R."/>
            <person name="Kuhar D."/>
        </authorList>
    </citation>
    <scope>NUCLEOTIDE SEQUENCE [LARGE SCALE GENOMIC DNA]</scope>
    <source>
        <strain evidence="9 10">37-2</strain>
    </source>
</reference>
<keyword evidence="3 6" id="KW-0560">Oxidoreductase</keyword>
<dbReference type="NCBIfam" id="TIGR01692">
    <property type="entry name" value="HIBADH"/>
    <property type="match status" value="1"/>
</dbReference>
<dbReference type="OrthoDB" id="9777604at2"/>
<name>A0A1S1X5N8_9NEIS</name>
<dbReference type="PROSITE" id="PS00895">
    <property type="entry name" value="3_HYDROXYISOBUT_DH"/>
    <property type="match status" value="1"/>
</dbReference>
<comment type="caution">
    <text evidence="9">The sequence shown here is derived from an EMBL/GenBank/DDBJ whole genome shotgun (WGS) entry which is preliminary data.</text>
</comment>
<evidence type="ECO:0000259" key="7">
    <source>
        <dbReference type="Pfam" id="PF03446"/>
    </source>
</evidence>
<dbReference type="STRING" id="1903179.BI347_15635"/>
<feature type="domain" description="6-phosphogluconate dehydrogenase NADP-binding" evidence="7">
    <location>
        <begin position="3"/>
        <end position="162"/>
    </location>
</feature>
<proteinExistence type="inferred from homology"/>
<dbReference type="GO" id="GO:0006574">
    <property type="term" value="P:L-valine catabolic process"/>
    <property type="evidence" value="ECO:0007669"/>
    <property type="project" value="UniProtKB-UniPathway"/>
</dbReference>
<evidence type="ECO:0000313" key="9">
    <source>
        <dbReference type="EMBL" id="OHX14775.1"/>
    </source>
</evidence>
<dbReference type="PIRSF" id="PIRSF000103">
    <property type="entry name" value="HIBADH"/>
    <property type="match status" value="1"/>
</dbReference>
<dbReference type="EMBL" id="MKCS01000001">
    <property type="protein sequence ID" value="OHX14775.1"/>
    <property type="molecule type" value="Genomic_DNA"/>
</dbReference>
<evidence type="ECO:0000256" key="4">
    <source>
        <dbReference type="ARBA" id="ARBA00023027"/>
    </source>
</evidence>
<dbReference type="PANTHER" id="PTHR22981:SF7">
    <property type="entry name" value="3-HYDROXYISOBUTYRATE DEHYDROGENASE, MITOCHONDRIAL"/>
    <property type="match status" value="1"/>
</dbReference>
<dbReference type="Gene3D" id="1.10.1040.10">
    <property type="entry name" value="N-(1-d-carboxylethyl)-l-norvaline Dehydrogenase, domain 2"/>
    <property type="match status" value="1"/>
</dbReference>
<dbReference type="InterPro" id="IPR036291">
    <property type="entry name" value="NAD(P)-bd_dom_sf"/>
</dbReference>
<dbReference type="Proteomes" id="UP000180088">
    <property type="component" value="Unassembled WGS sequence"/>
</dbReference>
<comment type="similarity">
    <text evidence="1 6">Belongs to the HIBADH-related family.</text>
</comment>
<dbReference type="GO" id="GO:0050661">
    <property type="term" value="F:NADP binding"/>
    <property type="evidence" value="ECO:0007669"/>
    <property type="project" value="InterPro"/>
</dbReference>
<feature type="active site" evidence="5">
    <location>
        <position position="171"/>
    </location>
</feature>
<dbReference type="FunFam" id="1.10.1040.10:FF:000006">
    <property type="entry name" value="3-hydroxyisobutyrate dehydrogenase"/>
    <property type="match status" value="1"/>
</dbReference>
<feature type="domain" description="3-hydroxyisobutyrate dehydrogenase-like NAD-binding" evidence="8">
    <location>
        <begin position="165"/>
        <end position="291"/>
    </location>
</feature>
<accession>A0A1S1X5N8</accession>
<dbReference type="RefSeq" id="WP_071116275.1">
    <property type="nucleotide sequence ID" value="NZ_MKCS01000001.1"/>
</dbReference>
<dbReference type="InterPro" id="IPR006115">
    <property type="entry name" value="6PGDH_NADP-bd"/>
</dbReference>
<dbReference type="Pfam" id="PF03446">
    <property type="entry name" value="NAD_binding_2"/>
    <property type="match status" value="1"/>
</dbReference>